<sequence>MDSKKEFSKSTAPIILEFVHKIAICSNSYKLSHIINF</sequence>
<protein>
    <submittedName>
        <fullName evidence="1">Uncharacterized protein</fullName>
    </submittedName>
</protein>
<comment type="caution">
    <text evidence="1">The sequence shown here is derived from an EMBL/GenBank/DDBJ whole genome shotgun (WGS) entry which is preliminary data.</text>
</comment>
<dbReference type="AlphaFoldDB" id="A0A0E2DA34"/>
<dbReference type="Proteomes" id="UP000001340">
    <property type="component" value="Unassembled WGS sequence"/>
</dbReference>
<evidence type="ECO:0000313" key="2">
    <source>
        <dbReference type="Proteomes" id="UP000001340"/>
    </source>
</evidence>
<dbReference type="EMBL" id="AHNR02000016">
    <property type="protein sequence ID" value="EKR56318.1"/>
    <property type="molecule type" value="Genomic_DNA"/>
</dbReference>
<reference evidence="1 2" key="1">
    <citation type="submission" date="2012-10" db="EMBL/GenBank/DDBJ databases">
        <authorList>
            <person name="Harkins D.M."/>
            <person name="Durkin A.S."/>
            <person name="Brinkac L.M."/>
            <person name="Haft D.H."/>
            <person name="Selengut J.D."/>
            <person name="Sanka R."/>
            <person name="DePew J."/>
            <person name="Purushe J."/>
            <person name="Chanthongthip A."/>
            <person name="Lattana O."/>
            <person name="Phetsouvanh R."/>
            <person name="Newton P.N."/>
            <person name="Vinetz J.M."/>
            <person name="Sutton G.G."/>
            <person name="Nierman W.C."/>
            <person name="Fouts D.E."/>
        </authorList>
    </citation>
    <scope>NUCLEOTIDE SEQUENCE [LARGE SCALE GENOMIC DNA]</scope>
    <source>
        <strain evidence="1 2">UI 12758</strain>
    </source>
</reference>
<proteinExistence type="predicted"/>
<accession>A0A0E2DA34</accession>
<gene>
    <name evidence="1" type="ORF">LEP1GSC105_3402</name>
</gene>
<organism evidence="1 2">
    <name type="scientific">Leptospira interrogans str. UI 12758</name>
    <dbReference type="NCBI Taxonomy" id="1049938"/>
    <lineage>
        <taxon>Bacteria</taxon>
        <taxon>Pseudomonadati</taxon>
        <taxon>Spirochaetota</taxon>
        <taxon>Spirochaetia</taxon>
        <taxon>Leptospirales</taxon>
        <taxon>Leptospiraceae</taxon>
        <taxon>Leptospira</taxon>
    </lineage>
</organism>
<evidence type="ECO:0000313" key="1">
    <source>
        <dbReference type="EMBL" id="EKR56318.1"/>
    </source>
</evidence>
<name>A0A0E2DA34_LEPIR</name>